<organism evidence="1 2">
    <name type="scientific">Hygrophoropsis aurantiaca</name>
    <dbReference type="NCBI Taxonomy" id="72124"/>
    <lineage>
        <taxon>Eukaryota</taxon>
        <taxon>Fungi</taxon>
        <taxon>Dikarya</taxon>
        <taxon>Basidiomycota</taxon>
        <taxon>Agaricomycotina</taxon>
        <taxon>Agaricomycetes</taxon>
        <taxon>Agaricomycetidae</taxon>
        <taxon>Boletales</taxon>
        <taxon>Coniophorineae</taxon>
        <taxon>Hygrophoropsidaceae</taxon>
        <taxon>Hygrophoropsis</taxon>
    </lineage>
</organism>
<reference evidence="1" key="1">
    <citation type="journal article" date="2021" name="New Phytol.">
        <title>Evolutionary innovations through gain and loss of genes in the ectomycorrhizal Boletales.</title>
        <authorList>
            <person name="Wu G."/>
            <person name="Miyauchi S."/>
            <person name="Morin E."/>
            <person name="Kuo A."/>
            <person name="Drula E."/>
            <person name="Varga T."/>
            <person name="Kohler A."/>
            <person name="Feng B."/>
            <person name="Cao Y."/>
            <person name="Lipzen A."/>
            <person name="Daum C."/>
            <person name="Hundley H."/>
            <person name="Pangilinan J."/>
            <person name="Johnson J."/>
            <person name="Barry K."/>
            <person name="LaButti K."/>
            <person name="Ng V."/>
            <person name="Ahrendt S."/>
            <person name="Min B."/>
            <person name="Choi I.G."/>
            <person name="Park H."/>
            <person name="Plett J.M."/>
            <person name="Magnuson J."/>
            <person name="Spatafora J.W."/>
            <person name="Nagy L.G."/>
            <person name="Henrissat B."/>
            <person name="Grigoriev I.V."/>
            <person name="Yang Z.L."/>
            <person name="Xu J."/>
            <person name="Martin F.M."/>
        </authorList>
    </citation>
    <scope>NUCLEOTIDE SEQUENCE</scope>
    <source>
        <strain evidence="1">ATCC 28755</strain>
    </source>
</reference>
<name>A0ACB8APE2_9AGAM</name>
<gene>
    <name evidence="1" type="ORF">BJ138DRAFT_348596</name>
</gene>
<evidence type="ECO:0000313" key="2">
    <source>
        <dbReference type="Proteomes" id="UP000790377"/>
    </source>
</evidence>
<sequence>MAPGPQSLPQGQQQQHRQPSPLSIASGHSNHQSAVSTRPYPLQLDTAVMSTRTSLISTSPVSSTLVDHSVVTTSRRSSDSARTMPGGPGYRRDRTSQDRSMSMSAASSSMRTMIDARTRPPIPHMNVTEGRNSPTASTRAPNAVRKTPIVYPALLSRVAEAFRERINLADRLKDGLTYKDAFDGREAVDKISYIIKTTDRNLALLLGRALDAQKFFHDVTYDHRLRDSANELYQFRTKLSPFVSGELPTIGQIIEDEKGENSEGDKANQEVSSPIQGPGSNDSHEKDVSPSLGAGDGPAPPARQGSESMDEIPLPSGVFTLLTDCYSPTCTRDQLCYSIACPRRLEQQARLNMKPQPGLKKQISRESLGDLVEPGTLWIHSVPQEIVNSVSDTEKKRQEAINEVMYTERDFVRDMEYLRDVWINGLKDSDIIPADRRTDFIQQVFWNIHEIIAVNTRLRDALNKRQKSYAVVERIGDILLDAVPHFGPFVSYGAHQLYGKYEFEKEKSSNPAFAAFVETTERLPESRKLELNGYLTKPTTRLARYPLLLEAVLKHTPEDNPDKQVLAQVVVIVREFLGKVNVETGKTENRFNLLQLDQQLVYRPGEQVDLRLQEPGRELVYKGALNKRGGGQGDSGDLLVYLFDHALLMVKQKSKHEQYKVYRRPIPLELLFISVPDENANSGRPAGRQTKTLQKKNSFNKGAPYAPSIPVRVDGKGGFSITFIHLGRKYYQMTLWASTFVSHRKWVENINKQQDAMRERSLIFETISLCEGYFLGANKVNCAAPFGNGRRIVYGTNDGIYWSDLREPNRDPVKVLALLDVSQVDILEDYQLLIVLSERQVVTFPLDALDPLDPMAGLKRAKRISSHTSFFKAGICLGKVLVCVVKSSPLSSTIKALEPIDQNIRGRSKPTFRKLLQGGNDTLKLFREFYIPVESSSIHFLKTRLCVGCSKGFEIVDLETLDTQGLLDPADASLDFVRKRENLRPMAIYRIDNEFLLCYDDFAFYVNKNGWRSRQDFMVHWEGSPTGFGNDTRALQTQ</sequence>
<proteinExistence type="predicted"/>
<comment type="caution">
    <text evidence="1">The sequence shown here is derived from an EMBL/GenBank/DDBJ whole genome shotgun (WGS) entry which is preliminary data.</text>
</comment>
<evidence type="ECO:0000313" key="1">
    <source>
        <dbReference type="EMBL" id="KAH7914608.1"/>
    </source>
</evidence>
<protein>
    <submittedName>
        <fullName evidence="1">CNH domain-containing protein</fullName>
    </submittedName>
</protein>
<dbReference type="EMBL" id="MU267611">
    <property type="protein sequence ID" value="KAH7914608.1"/>
    <property type="molecule type" value="Genomic_DNA"/>
</dbReference>
<keyword evidence="2" id="KW-1185">Reference proteome</keyword>
<accession>A0ACB8APE2</accession>
<dbReference type="Proteomes" id="UP000790377">
    <property type="component" value="Unassembled WGS sequence"/>
</dbReference>